<dbReference type="Gene3D" id="2.30.24.10">
    <property type="entry name" value="CAT RNA-binding domain"/>
    <property type="match status" value="1"/>
</dbReference>
<dbReference type="InterPro" id="IPR011608">
    <property type="entry name" value="PRD"/>
</dbReference>
<evidence type="ECO:0000313" key="5">
    <source>
        <dbReference type="EMBL" id="RXW32018.1"/>
    </source>
</evidence>
<keyword evidence="2" id="KW-0805">Transcription regulation</keyword>
<dbReference type="InterPro" id="IPR036650">
    <property type="entry name" value="CAT_RNA-bd_dom_sf"/>
</dbReference>
<dbReference type="SUPFAM" id="SSF63520">
    <property type="entry name" value="PTS-regulatory domain, PRD"/>
    <property type="match status" value="2"/>
</dbReference>
<keyword evidence="1" id="KW-0677">Repeat</keyword>
<dbReference type="Gene3D" id="1.10.1790.10">
    <property type="entry name" value="PRD domain"/>
    <property type="match status" value="2"/>
</dbReference>
<dbReference type="InterPro" id="IPR050661">
    <property type="entry name" value="BglG_antiterminators"/>
</dbReference>
<name>A0A4V1Q7B6_9ACTN</name>
<dbReference type="PROSITE" id="PS51372">
    <property type="entry name" value="PRD_2"/>
    <property type="match status" value="2"/>
</dbReference>
<dbReference type="Pfam" id="PF03123">
    <property type="entry name" value="CAT_RBD"/>
    <property type="match status" value="1"/>
</dbReference>
<dbReference type="AlphaFoldDB" id="A0A4V1Q7B6"/>
<evidence type="ECO:0000256" key="1">
    <source>
        <dbReference type="ARBA" id="ARBA00022737"/>
    </source>
</evidence>
<feature type="domain" description="PRD" evidence="4">
    <location>
        <begin position="65"/>
        <end position="170"/>
    </location>
</feature>
<evidence type="ECO:0000259" key="4">
    <source>
        <dbReference type="PROSITE" id="PS51372"/>
    </source>
</evidence>
<dbReference type="Pfam" id="PF00874">
    <property type="entry name" value="PRD"/>
    <property type="match status" value="2"/>
</dbReference>
<comment type="caution">
    <text evidence="5">The sequence shown here is derived from an EMBL/GenBank/DDBJ whole genome shotgun (WGS) entry which is preliminary data.</text>
</comment>
<dbReference type="EMBL" id="PPCV01000005">
    <property type="protein sequence ID" value="RXW32018.1"/>
    <property type="molecule type" value="Genomic_DNA"/>
</dbReference>
<proteinExistence type="predicted"/>
<dbReference type="PANTHER" id="PTHR30185">
    <property type="entry name" value="CRYPTIC BETA-GLUCOSIDE BGL OPERON ANTITERMINATOR"/>
    <property type="match status" value="1"/>
</dbReference>
<evidence type="ECO:0000313" key="6">
    <source>
        <dbReference type="Proteomes" id="UP000290624"/>
    </source>
</evidence>
<keyword evidence="3" id="KW-0804">Transcription</keyword>
<dbReference type="PANTHER" id="PTHR30185:SF18">
    <property type="entry name" value="TRANSCRIPTIONAL REGULATOR MTLR"/>
    <property type="match status" value="1"/>
</dbReference>
<dbReference type="GO" id="GO:0006355">
    <property type="term" value="P:regulation of DNA-templated transcription"/>
    <property type="evidence" value="ECO:0007669"/>
    <property type="project" value="InterPro"/>
</dbReference>
<dbReference type="Proteomes" id="UP000290624">
    <property type="component" value="Unassembled WGS sequence"/>
</dbReference>
<dbReference type="SMART" id="SM01061">
    <property type="entry name" value="CAT_RBD"/>
    <property type="match status" value="1"/>
</dbReference>
<dbReference type="InterPro" id="IPR004341">
    <property type="entry name" value="CAT_RNA-bd_dom"/>
</dbReference>
<dbReference type="OrthoDB" id="9813552at2"/>
<gene>
    <name evidence="5" type="ORF">C1706_08200</name>
</gene>
<accession>A0A4V1Q7B6</accession>
<dbReference type="GO" id="GO:0003723">
    <property type="term" value="F:RNA binding"/>
    <property type="evidence" value="ECO:0007669"/>
    <property type="project" value="InterPro"/>
</dbReference>
<organism evidence="5 6">
    <name type="scientific">Propioniciclava flava</name>
    <dbReference type="NCBI Taxonomy" id="2072026"/>
    <lineage>
        <taxon>Bacteria</taxon>
        <taxon>Bacillati</taxon>
        <taxon>Actinomycetota</taxon>
        <taxon>Actinomycetes</taxon>
        <taxon>Propionibacteriales</taxon>
        <taxon>Propionibacteriaceae</taxon>
        <taxon>Propioniciclava</taxon>
    </lineage>
</organism>
<protein>
    <submittedName>
        <fullName evidence="5">Transcription antiterminator BglG</fullName>
    </submittedName>
</protein>
<dbReference type="RefSeq" id="WP_129458758.1">
    <property type="nucleotide sequence ID" value="NZ_PPCV01000005.1"/>
</dbReference>
<sequence>MTVLRVFNNNVVLARDASGDEVILTGRGLGFQAKAGSPVDPSKVIRVFVPSDGRDPDHLAQLLAGVPPEMIQLVSRTLPELDDAEQVSHSATLVIALADHLNFATHRAARGLTVEYPLRAEVSHLYPDELRQARALLSAVNQHLEQPLPDSEEVALALHLVNAGMASGDLTFTYRMTGVIHQLVSVIEAEYGLDLGHDSVSVGRFITHLRYLFVRVSQHQQLVSESSPISDAIRSTYPDATIVAERLAGIIELRLGDELTADEVSYLALHVARIAEGR</sequence>
<evidence type="ECO:0000256" key="2">
    <source>
        <dbReference type="ARBA" id="ARBA00023015"/>
    </source>
</evidence>
<reference evidence="5 6" key="1">
    <citation type="submission" date="2018-01" db="EMBL/GenBank/DDBJ databases">
        <title>Lactibacter flavus gen. nov., sp. nov., a novel bacterium of the family Propionibacteriaceae isolated from raw milk and dairy products.</title>
        <authorList>
            <person name="Wenning M."/>
            <person name="Breitenwieser F."/>
            <person name="Huptas C."/>
            <person name="von Neubeck M."/>
            <person name="Busse H.-J."/>
            <person name="Scherer S."/>
        </authorList>
    </citation>
    <scope>NUCLEOTIDE SEQUENCE [LARGE SCALE GENOMIC DNA]</scope>
    <source>
        <strain evidence="5 6">VG341</strain>
    </source>
</reference>
<keyword evidence="6" id="KW-1185">Reference proteome</keyword>
<dbReference type="SUPFAM" id="SSF50151">
    <property type="entry name" value="SacY-like RNA-binding domain"/>
    <property type="match status" value="1"/>
</dbReference>
<feature type="domain" description="PRD" evidence="4">
    <location>
        <begin position="171"/>
        <end position="278"/>
    </location>
</feature>
<dbReference type="InterPro" id="IPR036634">
    <property type="entry name" value="PRD_sf"/>
</dbReference>
<evidence type="ECO:0000256" key="3">
    <source>
        <dbReference type="ARBA" id="ARBA00023163"/>
    </source>
</evidence>